<dbReference type="InterPro" id="IPR029063">
    <property type="entry name" value="SAM-dependent_MTases_sf"/>
</dbReference>
<dbReference type="EMBL" id="CP101118">
    <property type="protein sequence ID" value="WZF90102.1"/>
    <property type="molecule type" value="Genomic_DNA"/>
</dbReference>
<dbReference type="PANTHER" id="PTHR43861">
    <property type="entry name" value="TRANS-ACONITATE 2-METHYLTRANSFERASE-RELATED"/>
    <property type="match status" value="1"/>
</dbReference>
<keyword evidence="1" id="KW-0489">Methyltransferase</keyword>
<protein>
    <submittedName>
        <fullName evidence="1">Class I SAM-dependent methyltransferase</fullName>
    </submittedName>
</protein>
<dbReference type="CDD" id="cd02440">
    <property type="entry name" value="AdoMet_MTases"/>
    <property type="match status" value="1"/>
</dbReference>
<accession>A0ABZ2W5S3</accession>
<dbReference type="RefSeq" id="WP_341582468.1">
    <property type="nucleotide sequence ID" value="NZ_CP101118.1"/>
</dbReference>
<dbReference type="Proteomes" id="UP001475781">
    <property type="component" value="Chromosome"/>
</dbReference>
<keyword evidence="2" id="KW-1185">Reference proteome</keyword>
<organism evidence="1 2">
    <name type="scientific">Marinobacter metalliresistant</name>
    <dbReference type="NCBI Taxonomy" id="2961995"/>
    <lineage>
        <taxon>Bacteria</taxon>
        <taxon>Pseudomonadati</taxon>
        <taxon>Pseudomonadota</taxon>
        <taxon>Gammaproteobacteria</taxon>
        <taxon>Pseudomonadales</taxon>
        <taxon>Marinobacteraceae</taxon>
        <taxon>Marinobacter</taxon>
    </lineage>
</organism>
<dbReference type="GO" id="GO:0032259">
    <property type="term" value="P:methylation"/>
    <property type="evidence" value="ECO:0007669"/>
    <property type="project" value="UniProtKB-KW"/>
</dbReference>
<evidence type="ECO:0000313" key="1">
    <source>
        <dbReference type="EMBL" id="WZF90102.1"/>
    </source>
</evidence>
<evidence type="ECO:0000313" key="2">
    <source>
        <dbReference type="Proteomes" id="UP001475781"/>
    </source>
</evidence>
<gene>
    <name evidence="1" type="ORF">NLK58_07900</name>
</gene>
<keyword evidence="1" id="KW-0808">Transferase</keyword>
<name>A0ABZ2W5S3_9GAMM</name>
<dbReference type="Gene3D" id="3.40.50.150">
    <property type="entry name" value="Vaccinia Virus protein VP39"/>
    <property type="match status" value="1"/>
</dbReference>
<reference evidence="1 2" key="1">
    <citation type="submission" date="2022-07" db="EMBL/GenBank/DDBJ databases">
        <title>A copper resistant bacterium isolated from sediment samples of deep sea hydrothermal areas.</title>
        <authorList>
            <person name="Zeng X."/>
        </authorList>
    </citation>
    <scope>NUCLEOTIDE SEQUENCE [LARGE SCALE GENOMIC DNA]</scope>
    <source>
        <strain evidence="2">CuT 6</strain>
    </source>
</reference>
<dbReference type="SUPFAM" id="SSF53335">
    <property type="entry name" value="S-adenosyl-L-methionine-dependent methyltransferases"/>
    <property type="match status" value="1"/>
</dbReference>
<proteinExistence type="predicted"/>
<dbReference type="Pfam" id="PF13489">
    <property type="entry name" value="Methyltransf_23"/>
    <property type="match status" value="1"/>
</dbReference>
<sequence length="223" mass="25152">MGPSDLKQPVHRGNPMNSYVNFWNRSAARYARRPIADQNAYLRKIALTQKYLHSEMDALEFGCGTGSTALIHAPKVRSYLATDASARMIEIARESLAEQPTGNLNFQVATLDDLQQRQQTFDAVLGLNILHLLEYPTSAIEQVFGMLKPGGVFISNTACLQDTCPYLKPVALLARLLRVTPFVNFLSREELESDLERAGFQIQYRWVPEKSKDVYFLIATKPK</sequence>
<dbReference type="GO" id="GO:0008168">
    <property type="term" value="F:methyltransferase activity"/>
    <property type="evidence" value="ECO:0007669"/>
    <property type="project" value="UniProtKB-KW"/>
</dbReference>